<reference evidence="1 2" key="1">
    <citation type="submission" date="2024-11" db="EMBL/GenBank/DDBJ databases">
        <authorList>
            <person name="Heng Y.C."/>
            <person name="Lim A.C.H."/>
            <person name="Lee J.K.Y."/>
            <person name="Kittelmann S."/>
        </authorList>
    </citation>
    <scope>NUCLEOTIDE SEQUENCE [LARGE SCALE GENOMIC DNA]</scope>
    <source>
        <strain evidence="1 2">WILCCON 0114</strain>
    </source>
</reference>
<name>A0ABW8TMP9_9CLOT</name>
<gene>
    <name evidence="1" type="ORF">ACJDT4_20470</name>
</gene>
<evidence type="ECO:0000313" key="1">
    <source>
        <dbReference type="EMBL" id="MFL0252788.1"/>
    </source>
</evidence>
<keyword evidence="2" id="KW-1185">Reference proteome</keyword>
<dbReference type="EMBL" id="JBJIAA010000020">
    <property type="protein sequence ID" value="MFL0252788.1"/>
    <property type="molecule type" value="Genomic_DNA"/>
</dbReference>
<proteinExistence type="predicted"/>
<dbReference type="RefSeq" id="WP_406789443.1">
    <property type="nucleotide sequence ID" value="NZ_JBJIAA010000020.1"/>
</dbReference>
<accession>A0ABW8TMP9</accession>
<dbReference type="Proteomes" id="UP001623592">
    <property type="component" value="Unassembled WGS sequence"/>
</dbReference>
<protein>
    <submittedName>
        <fullName evidence="1">Uncharacterized protein</fullName>
    </submittedName>
</protein>
<evidence type="ECO:0000313" key="2">
    <source>
        <dbReference type="Proteomes" id="UP001623592"/>
    </source>
</evidence>
<sequence>MQKYKEFENFIEEISNYKTLSIIGLEKNTGKTTTLNYIMKAIKNKKLAITSIGRDGEEEDVVTFTHKPRIYVKVGTLVATAKSMILRSDVTFKILEIMDIGTPLGNIVIAESATSGFVEVAGPSIKEQIKGVINKLNKHGAEFTIVDGALSRKSLAAPAVAEAVVLCVGAAFSHSIFKIAYETENLASLFSVGKADFKIVRLYEKLMKEARVAFVYEDHVEKSEASTSIDSYKEIISSYRDDLKYVFIKGIVTDKFMRKILDSNFKVKKAAFIVEDGTKIFIKKDTYDRFVLKGGTIKVVDSIKLAGISVNPWSPEGIVLDYEELYSELKSKIQIPIFNVKQFDMDVIE</sequence>
<comment type="caution">
    <text evidence="1">The sequence shown here is derived from an EMBL/GenBank/DDBJ whole genome shotgun (WGS) entry which is preliminary data.</text>
</comment>
<organism evidence="1 2">
    <name type="scientific">Clostridium neuense</name>
    <dbReference type="NCBI Taxonomy" id="1728934"/>
    <lineage>
        <taxon>Bacteria</taxon>
        <taxon>Bacillati</taxon>
        <taxon>Bacillota</taxon>
        <taxon>Clostridia</taxon>
        <taxon>Eubacteriales</taxon>
        <taxon>Clostridiaceae</taxon>
        <taxon>Clostridium</taxon>
    </lineage>
</organism>